<protein>
    <submittedName>
        <fullName evidence="2">16988_t:CDS:1</fullName>
    </submittedName>
</protein>
<evidence type="ECO:0000259" key="1">
    <source>
        <dbReference type="Pfam" id="PF22693"/>
    </source>
</evidence>
<name>A0A9N9ILF5_9GLOM</name>
<feature type="domain" description="MACPF-like" evidence="1">
    <location>
        <begin position="330"/>
        <end position="446"/>
    </location>
</feature>
<organism evidence="2 3">
    <name type="scientific">Funneliformis caledonium</name>
    <dbReference type="NCBI Taxonomy" id="1117310"/>
    <lineage>
        <taxon>Eukaryota</taxon>
        <taxon>Fungi</taxon>
        <taxon>Fungi incertae sedis</taxon>
        <taxon>Mucoromycota</taxon>
        <taxon>Glomeromycotina</taxon>
        <taxon>Glomeromycetes</taxon>
        <taxon>Glomerales</taxon>
        <taxon>Glomeraceae</taxon>
        <taxon>Funneliformis</taxon>
    </lineage>
</organism>
<evidence type="ECO:0000313" key="3">
    <source>
        <dbReference type="Proteomes" id="UP000789570"/>
    </source>
</evidence>
<comment type="caution">
    <text evidence="2">The sequence shown here is derived from an EMBL/GenBank/DDBJ whole genome shotgun (WGS) entry which is preliminary data.</text>
</comment>
<feature type="non-terminal residue" evidence="2">
    <location>
        <position position="489"/>
    </location>
</feature>
<evidence type="ECO:0000313" key="2">
    <source>
        <dbReference type="EMBL" id="CAG8740546.1"/>
    </source>
</evidence>
<reference evidence="2" key="1">
    <citation type="submission" date="2021-06" db="EMBL/GenBank/DDBJ databases">
        <authorList>
            <person name="Kallberg Y."/>
            <person name="Tangrot J."/>
            <person name="Rosling A."/>
        </authorList>
    </citation>
    <scope>NUCLEOTIDE SEQUENCE</scope>
    <source>
        <strain evidence="2">UK204</strain>
    </source>
</reference>
<keyword evidence="3" id="KW-1185">Reference proteome</keyword>
<gene>
    <name evidence="2" type="ORF">FCALED_LOCUS15584</name>
</gene>
<dbReference type="AlphaFoldDB" id="A0A9N9ILF5"/>
<feature type="non-terminal residue" evidence="2">
    <location>
        <position position="1"/>
    </location>
</feature>
<dbReference type="InterPro" id="IPR054586">
    <property type="entry name" value="MACPF_1_fungal"/>
</dbReference>
<sequence>KKRLEELSGILLLEDEKQIDTNPTKQQIIEKWKLNHGLILNGFSIQPSERSVFIVDDDKLCIDLYNGEPMAYISVNNPNIPTNLFTIDKYNDDDFEKLKPSDVCVNFPVVEITYRTDLSDSFKNFTDGGNIHELYGHVFASKILVGGQIFIKDFNLASSIQKDILKLYLIWAYNSAKDDENSFNNNSFGLNFLPRIETSNGVNLGTPKKLSNWFDENYENFEERCLGIANFEKRLSLERWIGKTGNTEYVDLIRWIKEFRIFQGLVIQTHKVESSKKIAMNIIQVPQVISVGNFYFEMINPTTKVEEFLITNKIFTIKNTEPFPFIKIDDNETDYVNYFIHFIIKCEQYEVIINKNHLEPSLEFCNDIEKALNEMKPLNALQNVFNEYGNFFTLRIVLGKSLKNIVTTTYFETFEKIYLKLPILESLNSYLKKFKLSHFITQAGNILEKDSLYNWISNANHNGLEIVEYDKLISLYDILGSEQKKKIDI</sequence>
<dbReference type="Pfam" id="PF22693">
    <property type="entry name" value="MACPF_1"/>
    <property type="match status" value="1"/>
</dbReference>
<proteinExistence type="predicted"/>
<dbReference type="Proteomes" id="UP000789570">
    <property type="component" value="Unassembled WGS sequence"/>
</dbReference>
<dbReference type="OrthoDB" id="2338404at2759"/>
<accession>A0A9N9ILF5</accession>
<dbReference type="EMBL" id="CAJVPQ010014776">
    <property type="protein sequence ID" value="CAG8740546.1"/>
    <property type="molecule type" value="Genomic_DNA"/>
</dbReference>